<evidence type="ECO:0000313" key="1">
    <source>
        <dbReference type="EMBL" id="KAJ1902115.1"/>
    </source>
</evidence>
<keyword evidence="2" id="KW-1185">Reference proteome</keyword>
<evidence type="ECO:0000313" key="2">
    <source>
        <dbReference type="Proteomes" id="UP001150581"/>
    </source>
</evidence>
<gene>
    <name evidence="1" type="ORF">LPJ66_000290</name>
</gene>
<protein>
    <submittedName>
        <fullName evidence="1">Uncharacterized protein</fullName>
    </submittedName>
</protein>
<name>A0ACC1IWL0_9FUNG</name>
<comment type="caution">
    <text evidence="1">The sequence shown here is derived from an EMBL/GenBank/DDBJ whole genome shotgun (WGS) entry which is preliminary data.</text>
</comment>
<dbReference type="Proteomes" id="UP001150581">
    <property type="component" value="Unassembled WGS sequence"/>
</dbReference>
<sequence>MSSILNPKQMLTESTKFRILCLMFKHFSLENNSISALANPASAPFNLLMGSVIAHQPDLRTAGDSLNPVLESFVSNQNSRIFCALTDLHEWYTSGMSYGILQLTTKHINSIFKRPPYEVRPYTRELTYAQRLAMIYHVCNPKPWNVLVQAYEALYKSQFDKLWPDKSKFMLDPSCISLVPSDIYKIIHECISTGFSPQSLAPEHNFAITAPGHTLAKGQVRQGKVAKQRSMSTTINSKMSRDAIRLAIGKPRSTSFANSSGCGSKMFLASNMVSEMPLLASNFSKLASELSNSDISAANSTNDAAAASTSSSSNNNTPPYNTSWIGSAGMFQPPANNTNRSATASYISLGLGSMAHQPAPLFDNTLYPSSTYGSIAGMTRALSSQTGGQPASQEHSQFYTSPFDMVNLSQEDFARALNYAAASAAAAVAAASAIPTSMTMPMTMPMPVPMSMSTSSFTIPASSLGAFSDSSANSSTLGSGPLSISSSATYMSKASPNGCNPAFQHSHFVDSAFGRLQE</sequence>
<dbReference type="EMBL" id="JANBPG010000006">
    <property type="protein sequence ID" value="KAJ1902115.1"/>
    <property type="molecule type" value="Genomic_DNA"/>
</dbReference>
<accession>A0ACC1IWL0</accession>
<proteinExistence type="predicted"/>
<organism evidence="1 2">
    <name type="scientific">Kickxella alabastrina</name>
    <dbReference type="NCBI Taxonomy" id="61397"/>
    <lineage>
        <taxon>Eukaryota</taxon>
        <taxon>Fungi</taxon>
        <taxon>Fungi incertae sedis</taxon>
        <taxon>Zoopagomycota</taxon>
        <taxon>Kickxellomycotina</taxon>
        <taxon>Kickxellomycetes</taxon>
        <taxon>Kickxellales</taxon>
        <taxon>Kickxellaceae</taxon>
        <taxon>Kickxella</taxon>
    </lineage>
</organism>
<reference evidence="1" key="1">
    <citation type="submission" date="2022-07" db="EMBL/GenBank/DDBJ databases">
        <title>Phylogenomic reconstructions and comparative analyses of Kickxellomycotina fungi.</title>
        <authorList>
            <person name="Reynolds N.K."/>
            <person name="Stajich J.E."/>
            <person name="Barry K."/>
            <person name="Grigoriev I.V."/>
            <person name="Crous P."/>
            <person name="Smith M.E."/>
        </authorList>
    </citation>
    <scope>NUCLEOTIDE SEQUENCE</scope>
    <source>
        <strain evidence="1">Benny 63K</strain>
    </source>
</reference>